<dbReference type="EMBL" id="LR584267">
    <property type="protein sequence ID" value="VHO01123.1"/>
    <property type="molecule type" value="Genomic_DNA"/>
</dbReference>
<dbReference type="PROSITE" id="PS00793">
    <property type="entry name" value="DHPS_2"/>
    <property type="match status" value="1"/>
</dbReference>
<accession>A0A5E3ZXR2</accession>
<dbReference type="UniPathway" id="UPA00077">
    <property type="reaction ID" value="UER00156"/>
</dbReference>
<dbReference type="GO" id="GO:0046654">
    <property type="term" value="P:tetrahydrofolate biosynthetic process"/>
    <property type="evidence" value="ECO:0007669"/>
    <property type="project" value="UniProtKB-UniPathway"/>
</dbReference>
<organism evidence="14 15">
    <name type="scientific">Lawsonella clevelandensis</name>
    <dbReference type="NCBI Taxonomy" id="1528099"/>
    <lineage>
        <taxon>Bacteria</taxon>
        <taxon>Bacillati</taxon>
        <taxon>Actinomycetota</taxon>
        <taxon>Actinomycetes</taxon>
        <taxon>Mycobacteriales</taxon>
        <taxon>Lawsonellaceae</taxon>
        <taxon>Lawsonella</taxon>
    </lineage>
</organism>
<dbReference type="GO" id="GO:0004156">
    <property type="term" value="F:dihydropteroate synthase activity"/>
    <property type="evidence" value="ECO:0007669"/>
    <property type="project" value="UniProtKB-EC"/>
</dbReference>
<dbReference type="InterPro" id="IPR006390">
    <property type="entry name" value="DHP_synth_dom"/>
</dbReference>
<dbReference type="AlphaFoldDB" id="A0A5E3ZXR2"/>
<protein>
    <recommendedName>
        <fullName evidence="6 12">Dihydropteroate synthase</fullName>
        <shortName evidence="12">DHPS</shortName>
        <ecNumber evidence="5 12">2.5.1.15</ecNumber>
    </recommendedName>
    <alternativeName>
        <fullName evidence="11 12">Dihydropteroate pyrophosphorylase</fullName>
    </alternativeName>
</protein>
<evidence type="ECO:0000256" key="5">
    <source>
        <dbReference type="ARBA" id="ARBA00012458"/>
    </source>
</evidence>
<dbReference type="GO" id="GO:0046872">
    <property type="term" value="F:metal ion binding"/>
    <property type="evidence" value="ECO:0007669"/>
    <property type="project" value="UniProtKB-KW"/>
</dbReference>
<dbReference type="GO" id="GO:0005829">
    <property type="term" value="C:cytosol"/>
    <property type="evidence" value="ECO:0007669"/>
    <property type="project" value="TreeGrafter"/>
</dbReference>
<evidence type="ECO:0000256" key="3">
    <source>
        <dbReference type="ARBA" id="ARBA00004763"/>
    </source>
</evidence>
<dbReference type="CDD" id="cd00739">
    <property type="entry name" value="DHPS"/>
    <property type="match status" value="1"/>
</dbReference>
<sequence>MSRSTTRLALPILGEGSDFGSVPCQVMGILNITPDSFSDGGRWTTLDTALAHARDMVAQGAHIIDIGGESTRPGATRVTAEEETARVVPVVTALHAEGVTVSVDTMRASVAAAALDAGADLINDVSGGEADPDMRRVMADAHLPYCVMHWQTDTFGNAAGASYSDSDIIGKVVGDLQVLVERALAAGVEERNIVLDPGLGFAKTRNQDWELLRGLPYFVNSGFPVLVGASRKRFLGELLAHADPRYTPVTPPEPVERDLATAVVSAICGYAGVWCVRVHDVPGTVQALAVQRAWQLGNNPFGGEQ</sequence>
<proteinExistence type="inferred from homology"/>
<dbReference type="PANTHER" id="PTHR20941:SF1">
    <property type="entry name" value="FOLIC ACID SYNTHESIS PROTEIN FOL1"/>
    <property type="match status" value="1"/>
</dbReference>
<comment type="cofactor">
    <cofactor evidence="2 12">
        <name>Mg(2+)</name>
        <dbReference type="ChEBI" id="CHEBI:18420"/>
    </cofactor>
</comment>
<dbReference type="Pfam" id="PF00809">
    <property type="entry name" value="Pterin_bind"/>
    <property type="match status" value="1"/>
</dbReference>
<dbReference type="PANTHER" id="PTHR20941">
    <property type="entry name" value="FOLATE SYNTHESIS PROTEINS"/>
    <property type="match status" value="1"/>
</dbReference>
<dbReference type="FunFam" id="3.20.20.20:FF:000006">
    <property type="entry name" value="Dihydropteroate synthase"/>
    <property type="match status" value="1"/>
</dbReference>
<dbReference type="EC" id="2.5.1.15" evidence="5 12"/>
<evidence type="ECO:0000256" key="2">
    <source>
        <dbReference type="ARBA" id="ARBA00001946"/>
    </source>
</evidence>
<evidence type="ECO:0000313" key="15">
    <source>
        <dbReference type="Proteomes" id="UP000324288"/>
    </source>
</evidence>
<evidence type="ECO:0000256" key="1">
    <source>
        <dbReference type="ARBA" id="ARBA00000012"/>
    </source>
</evidence>
<comment type="pathway">
    <text evidence="3 12">Cofactor biosynthesis; tetrahydrofolate biosynthesis; 7,8-dihydrofolate from 2-amino-4-hydroxy-6-hydroxymethyl-7,8-dihydropteridine diphosphate and 4-aminobenzoate: step 1/2.</text>
</comment>
<dbReference type="SUPFAM" id="SSF51717">
    <property type="entry name" value="Dihydropteroate synthetase-like"/>
    <property type="match status" value="1"/>
</dbReference>
<comment type="function">
    <text evidence="12">Catalyzes the condensation of para-aminobenzoate (pABA) with 6-hydroxymethyl-7,8-dihydropterin diphosphate (DHPt-PP) to form 7,8-dihydropteroate (H2Pte), the immediate precursor of folate derivatives.</text>
</comment>
<dbReference type="PROSITE" id="PS50972">
    <property type="entry name" value="PTERIN_BINDING"/>
    <property type="match status" value="1"/>
</dbReference>
<evidence type="ECO:0000256" key="7">
    <source>
        <dbReference type="ARBA" id="ARBA00022679"/>
    </source>
</evidence>
<evidence type="ECO:0000256" key="8">
    <source>
        <dbReference type="ARBA" id="ARBA00022723"/>
    </source>
</evidence>
<evidence type="ECO:0000256" key="6">
    <source>
        <dbReference type="ARBA" id="ARBA00016919"/>
    </source>
</evidence>
<feature type="domain" description="Pterin-binding" evidence="13">
    <location>
        <begin position="24"/>
        <end position="289"/>
    </location>
</feature>
<dbReference type="Proteomes" id="UP000324288">
    <property type="component" value="Chromosome"/>
</dbReference>
<evidence type="ECO:0000256" key="4">
    <source>
        <dbReference type="ARBA" id="ARBA00009503"/>
    </source>
</evidence>
<comment type="similarity">
    <text evidence="4 12">Belongs to the DHPS family.</text>
</comment>
<gene>
    <name evidence="14" type="primary">folP1</name>
    <name evidence="14" type="ORF">LC603019_01167</name>
</gene>
<keyword evidence="7 12" id="KW-0808">Transferase</keyword>
<reference evidence="14 15" key="1">
    <citation type="submission" date="2019-04" db="EMBL/GenBank/DDBJ databases">
        <authorList>
            <person name="Seth-Smith MB H."/>
            <person name="Seth-Smith H."/>
        </authorList>
    </citation>
    <scope>NUCLEOTIDE SEQUENCE [LARGE SCALE GENOMIC DNA]</scope>
    <source>
        <strain evidence="14">USB-603019</strain>
    </source>
</reference>
<dbReference type="InterPro" id="IPR045031">
    <property type="entry name" value="DHP_synth-like"/>
</dbReference>
<keyword evidence="8 12" id="KW-0479">Metal-binding</keyword>
<keyword evidence="15" id="KW-1185">Reference proteome</keyword>
<comment type="catalytic activity">
    <reaction evidence="1">
        <text>(7,8-dihydropterin-6-yl)methyl diphosphate + 4-aminobenzoate = 7,8-dihydropteroate + diphosphate</text>
        <dbReference type="Rhea" id="RHEA:19949"/>
        <dbReference type="ChEBI" id="CHEBI:17836"/>
        <dbReference type="ChEBI" id="CHEBI:17839"/>
        <dbReference type="ChEBI" id="CHEBI:33019"/>
        <dbReference type="ChEBI" id="CHEBI:72950"/>
        <dbReference type="EC" id="2.5.1.15"/>
    </reaction>
</comment>
<evidence type="ECO:0000256" key="12">
    <source>
        <dbReference type="RuleBase" id="RU361205"/>
    </source>
</evidence>
<evidence type="ECO:0000313" key="14">
    <source>
        <dbReference type="EMBL" id="VHO01123.1"/>
    </source>
</evidence>
<keyword evidence="9 12" id="KW-0460">Magnesium</keyword>
<evidence type="ECO:0000256" key="10">
    <source>
        <dbReference type="ARBA" id="ARBA00022909"/>
    </source>
</evidence>
<evidence type="ECO:0000259" key="13">
    <source>
        <dbReference type="PROSITE" id="PS50972"/>
    </source>
</evidence>
<dbReference type="InterPro" id="IPR000489">
    <property type="entry name" value="Pterin-binding_dom"/>
</dbReference>
<dbReference type="GO" id="GO:0046656">
    <property type="term" value="P:folic acid biosynthetic process"/>
    <property type="evidence" value="ECO:0007669"/>
    <property type="project" value="UniProtKB-KW"/>
</dbReference>
<keyword evidence="10 12" id="KW-0289">Folate biosynthesis</keyword>
<evidence type="ECO:0000256" key="11">
    <source>
        <dbReference type="ARBA" id="ARBA00030193"/>
    </source>
</evidence>
<name>A0A5E3ZXR2_9ACTN</name>
<dbReference type="PROSITE" id="PS00792">
    <property type="entry name" value="DHPS_1"/>
    <property type="match status" value="1"/>
</dbReference>
<dbReference type="NCBIfam" id="TIGR01496">
    <property type="entry name" value="DHPS"/>
    <property type="match status" value="1"/>
</dbReference>
<dbReference type="Gene3D" id="3.20.20.20">
    <property type="entry name" value="Dihydropteroate synthase-like"/>
    <property type="match status" value="1"/>
</dbReference>
<dbReference type="InterPro" id="IPR011005">
    <property type="entry name" value="Dihydropteroate_synth-like_sf"/>
</dbReference>
<evidence type="ECO:0000256" key="9">
    <source>
        <dbReference type="ARBA" id="ARBA00022842"/>
    </source>
</evidence>